<protein>
    <recommendedName>
        <fullName evidence="2">Antitoxin ParD</fullName>
    </recommendedName>
</protein>
<evidence type="ECO:0000256" key="4">
    <source>
        <dbReference type="ARBA" id="ARBA00037106"/>
    </source>
</evidence>
<gene>
    <name evidence="5" type="ORF">GCM10025791_32740</name>
</gene>
<dbReference type="Gene3D" id="6.10.10.120">
    <property type="entry name" value="Antitoxin ParD1-like"/>
    <property type="match status" value="1"/>
</dbReference>
<dbReference type="Proteomes" id="UP001409585">
    <property type="component" value="Unassembled WGS sequence"/>
</dbReference>
<dbReference type="InterPro" id="IPR038296">
    <property type="entry name" value="ParD_sf"/>
</dbReference>
<reference evidence="6" key="1">
    <citation type="journal article" date="2019" name="Int. J. Syst. Evol. Microbiol.">
        <title>The Global Catalogue of Microorganisms (GCM) 10K type strain sequencing project: providing services to taxonomists for standard genome sequencing and annotation.</title>
        <authorList>
            <consortium name="The Broad Institute Genomics Platform"/>
            <consortium name="The Broad Institute Genome Sequencing Center for Infectious Disease"/>
            <person name="Wu L."/>
            <person name="Ma J."/>
        </authorList>
    </citation>
    <scope>NUCLEOTIDE SEQUENCE [LARGE SCALE GENOMIC DNA]</scope>
    <source>
        <strain evidence="6">JCM 19134</strain>
    </source>
</reference>
<evidence type="ECO:0000256" key="3">
    <source>
        <dbReference type="ARBA" id="ARBA00022649"/>
    </source>
</evidence>
<dbReference type="PANTHER" id="PTHR36582">
    <property type="entry name" value="ANTITOXIN PARD"/>
    <property type="match status" value="1"/>
</dbReference>
<comment type="similarity">
    <text evidence="1">Belongs to the ParD antitoxin family.</text>
</comment>
<dbReference type="GO" id="GO:0006355">
    <property type="term" value="P:regulation of DNA-templated transcription"/>
    <property type="evidence" value="ECO:0007669"/>
    <property type="project" value="InterPro"/>
</dbReference>
<dbReference type="PANTHER" id="PTHR36582:SF2">
    <property type="entry name" value="ANTITOXIN PARD"/>
    <property type="match status" value="1"/>
</dbReference>
<comment type="caution">
    <text evidence="5">The sequence shown here is derived from an EMBL/GenBank/DDBJ whole genome shotgun (WGS) entry which is preliminary data.</text>
</comment>
<accession>A0AAV3U593</accession>
<dbReference type="NCBIfam" id="TIGR02606">
    <property type="entry name" value="antidote_CC2985"/>
    <property type="match status" value="1"/>
</dbReference>
<keyword evidence="3" id="KW-1277">Toxin-antitoxin system</keyword>
<name>A0AAV3U593_9ALTE</name>
<evidence type="ECO:0000256" key="2">
    <source>
        <dbReference type="ARBA" id="ARBA00017940"/>
    </source>
</evidence>
<organism evidence="5 6">
    <name type="scientific">Halioxenophilus aromaticivorans</name>
    <dbReference type="NCBI Taxonomy" id="1306992"/>
    <lineage>
        <taxon>Bacteria</taxon>
        <taxon>Pseudomonadati</taxon>
        <taxon>Pseudomonadota</taxon>
        <taxon>Gammaproteobacteria</taxon>
        <taxon>Alteromonadales</taxon>
        <taxon>Alteromonadaceae</taxon>
        <taxon>Halioxenophilus</taxon>
    </lineage>
</organism>
<proteinExistence type="inferred from homology"/>
<sequence>MNIALPDPIRDWVESQIDSVLYANNSVYIRDLIRKDQRRADKIKALQASIDEGFASGDDGELDIEAIKQEARLR</sequence>
<dbReference type="EMBL" id="BAABLX010000028">
    <property type="protein sequence ID" value="GAA4949914.1"/>
    <property type="molecule type" value="Genomic_DNA"/>
</dbReference>
<evidence type="ECO:0000256" key="1">
    <source>
        <dbReference type="ARBA" id="ARBA00008580"/>
    </source>
</evidence>
<dbReference type="AlphaFoldDB" id="A0AAV3U593"/>
<evidence type="ECO:0000313" key="5">
    <source>
        <dbReference type="EMBL" id="GAA4949914.1"/>
    </source>
</evidence>
<dbReference type="InterPro" id="IPR010985">
    <property type="entry name" value="Ribbon_hlx_hlx"/>
</dbReference>
<evidence type="ECO:0000313" key="6">
    <source>
        <dbReference type="Proteomes" id="UP001409585"/>
    </source>
</evidence>
<dbReference type="InterPro" id="IPR022789">
    <property type="entry name" value="ParD"/>
</dbReference>
<comment type="function">
    <text evidence="4">Antitoxin component of a type II toxin-antitoxin (TA) system. Neutralizes the effect of toxin ParE.</text>
</comment>
<dbReference type="SUPFAM" id="SSF47598">
    <property type="entry name" value="Ribbon-helix-helix"/>
    <property type="match status" value="1"/>
</dbReference>
<keyword evidence="6" id="KW-1185">Reference proteome</keyword>
<dbReference type="Pfam" id="PF03693">
    <property type="entry name" value="ParD_antitoxin"/>
    <property type="match status" value="1"/>
</dbReference>